<accession>A0AAV1XF82</accession>
<dbReference type="AlphaFoldDB" id="A0AAV1XF82"/>
<dbReference type="Proteomes" id="UP001497480">
    <property type="component" value="Unassembled WGS sequence"/>
</dbReference>
<evidence type="ECO:0000313" key="1">
    <source>
        <dbReference type="EMBL" id="CAL0320003.1"/>
    </source>
</evidence>
<sequence>MELSSLATITSKSQTICRKSHKTFIIREKKRTCRVGGDEICNMKGLKNGEKDEELYLFKELRKRQNERVSTLMQYASEDFEYDSNGCGE</sequence>
<dbReference type="EMBL" id="CAXHTB010000014">
    <property type="protein sequence ID" value="CAL0320003.1"/>
    <property type="molecule type" value="Genomic_DNA"/>
</dbReference>
<protein>
    <submittedName>
        <fullName evidence="1">Uncharacterized protein</fullName>
    </submittedName>
</protein>
<keyword evidence="2" id="KW-1185">Reference proteome</keyword>
<proteinExistence type="predicted"/>
<comment type="caution">
    <text evidence="1">The sequence shown here is derived from an EMBL/GenBank/DDBJ whole genome shotgun (WGS) entry which is preliminary data.</text>
</comment>
<organism evidence="1 2">
    <name type="scientific">Lupinus luteus</name>
    <name type="common">European yellow lupine</name>
    <dbReference type="NCBI Taxonomy" id="3873"/>
    <lineage>
        <taxon>Eukaryota</taxon>
        <taxon>Viridiplantae</taxon>
        <taxon>Streptophyta</taxon>
        <taxon>Embryophyta</taxon>
        <taxon>Tracheophyta</taxon>
        <taxon>Spermatophyta</taxon>
        <taxon>Magnoliopsida</taxon>
        <taxon>eudicotyledons</taxon>
        <taxon>Gunneridae</taxon>
        <taxon>Pentapetalae</taxon>
        <taxon>rosids</taxon>
        <taxon>fabids</taxon>
        <taxon>Fabales</taxon>
        <taxon>Fabaceae</taxon>
        <taxon>Papilionoideae</taxon>
        <taxon>50 kb inversion clade</taxon>
        <taxon>genistoids sensu lato</taxon>
        <taxon>core genistoids</taxon>
        <taxon>Genisteae</taxon>
        <taxon>Lupinus</taxon>
    </lineage>
</organism>
<reference evidence="1 2" key="1">
    <citation type="submission" date="2024-03" db="EMBL/GenBank/DDBJ databases">
        <authorList>
            <person name="Martinez-Hernandez J."/>
        </authorList>
    </citation>
    <scope>NUCLEOTIDE SEQUENCE [LARGE SCALE GENOMIC DNA]</scope>
</reference>
<evidence type="ECO:0000313" key="2">
    <source>
        <dbReference type="Proteomes" id="UP001497480"/>
    </source>
</evidence>
<gene>
    <name evidence="1" type="ORF">LLUT_LOCUS21063</name>
</gene>
<name>A0AAV1XF82_LUPLU</name>